<dbReference type="AlphaFoldDB" id="A0A2C5XVA2"/>
<reference evidence="1 2" key="1">
    <citation type="submission" date="2017-06" db="EMBL/GenBank/DDBJ databases">
        <title>Ant-infecting Ophiocordyceps genomes reveal a high diversity of potential behavioral manipulation genes and a possible major role for enterotoxins.</title>
        <authorList>
            <person name="De Bekker C."/>
            <person name="Evans H.C."/>
            <person name="Brachmann A."/>
            <person name="Hughes D.P."/>
        </authorList>
    </citation>
    <scope>NUCLEOTIDE SEQUENCE [LARGE SCALE GENOMIC DNA]</scope>
    <source>
        <strain evidence="1 2">Map64</strain>
    </source>
</reference>
<protein>
    <submittedName>
        <fullName evidence="1">Uncharacterized protein</fullName>
    </submittedName>
</protein>
<evidence type="ECO:0000313" key="2">
    <source>
        <dbReference type="Proteomes" id="UP000226192"/>
    </source>
</evidence>
<keyword evidence="2" id="KW-1185">Reference proteome</keyword>
<comment type="caution">
    <text evidence="1">The sequence shown here is derived from an EMBL/GenBank/DDBJ whole genome shotgun (WGS) entry which is preliminary data.</text>
</comment>
<organism evidence="1 2">
    <name type="scientific">Ophiocordyceps australis</name>
    <dbReference type="NCBI Taxonomy" id="1399860"/>
    <lineage>
        <taxon>Eukaryota</taxon>
        <taxon>Fungi</taxon>
        <taxon>Dikarya</taxon>
        <taxon>Ascomycota</taxon>
        <taxon>Pezizomycotina</taxon>
        <taxon>Sordariomycetes</taxon>
        <taxon>Hypocreomycetidae</taxon>
        <taxon>Hypocreales</taxon>
        <taxon>Ophiocordycipitaceae</taxon>
        <taxon>Ophiocordyceps</taxon>
    </lineage>
</organism>
<dbReference type="EMBL" id="NJET01000282">
    <property type="protein sequence ID" value="PHH58862.1"/>
    <property type="molecule type" value="Genomic_DNA"/>
</dbReference>
<proteinExistence type="predicted"/>
<sequence>MAGATSATLDDAPAELRIDVRIYTGAAASQAPGAVDNCMSHCQGSTAASGGRRAARRRLGSWAVIAKLQRSLCLFMQPTLAASASRLCQVVAFGTCWP</sequence>
<gene>
    <name evidence="1" type="ORF">CDD81_4260</name>
</gene>
<evidence type="ECO:0000313" key="1">
    <source>
        <dbReference type="EMBL" id="PHH58862.1"/>
    </source>
</evidence>
<name>A0A2C5XVA2_9HYPO</name>
<dbReference type="Proteomes" id="UP000226192">
    <property type="component" value="Unassembled WGS sequence"/>
</dbReference>
<accession>A0A2C5XVA2</accession>